<protein>
    <submittedName>
        <fullName evidence="2">Deformed</fullName>
    </submittedName>
</protein>
<accession>A0AC34GE13</accession>
<proteinExistence type="predicted"/>
<evidence type="ECO:0000313" key="2">
    <source>
        <dbReference type="WBParaSite" id="ES5_v2.g27954.t1"/>
    </source>
</evidence>
<organism evidence="1 2">
    <name type="scientific">Panagrolaimus sp. ES5</name>
    <dbReference type="NCBI Taxonomy" id="591445"/>
    <lineage>
        <taxon>Eukaryota</taxon>
        <taxon>Metazoa</taxon>
        <taxon>Ecdysozoa</taxon>
        <taxon>Nematoda</taxon>
        <taxon>Chromadorea</taxon>
        <taxon>Rhabditida</taxon>
        <taxon>Tylenchina</taxon>
        <taxon>Panagrolaimomorpha</taxon>
        <taxon>Panagrolaimoidea</taxon>
        <taxon>Panagrolaimidae</taxon>
        <taxon>Panagrolaimus</taxon>
    </lineage>
</organism>
<sequence>MLPHPIIPYYDYNNIPQPEYGYSESETYYNDVHEQQQQMLLEDDFVKMLSLAHDENDDDDLKCTNGNTSDASDSSGLSSGSADSIISCSAVTGDDCDDQITTTEES</sequence>
<name>A0AC34GE13_9BILA</name>
<dbReference type="WBParaSite" id="ES5_v2.g27954.t1">
    <property type="protein sequence ID" value="ES5_v2.g27954.t1"/>
    <property type="gene ID" value="ES5_v2.g27954"/>
</dbReference>
<dbReference type="Proteomes" id="UP000887579">
    <property type="component" value="Unplaced"/>
</dbReference>
<evidence type="ECO:0000313" key="1">
    <source>
        <dbReference type="Proteomes" id="UP000887579"/>
    </source>
</evidence>
<reference evidence="2" key="1">
    <citation type="submission" date="2022-11" db="UniProtKB">
        <authorList>
            <consortium name="WormBaseParasite"/>
        </authorList>
    </citation>
    <scope>IDENTIFICATION</scope>
</reference>